<evidence type="ECO:0000313" key="2">
    <source>
        <dbReference type="Proteomes" id="UP001234913"/>
    </source>
</evidence>
<evidence type="ECO:0000313" key="1">
    <source>
        <dbReference type="EMBL" id="XKR69633.1"/>
    </source>
</evidence>
<name>A0ACD5FN47_STAHY</name>
<reference evidence="1" key="1">
    <citation type="submission" date="2024-09" db="EMBL/GenBank/DDBJ databases">
        <authorList>
            <person name="Gagne-Thivierge C."/>
        </authorList>
    </citation>
    <scope>NUCLEOTIDE SEQUENCE</scope>
    <source>
        <strain evidence="1">SC310</strain>
    </source>
</reference>
<dbReference type="EMBL" id="CP171742">
    <property type="protein sequence ID" value="XKR69633.1"/>
    <property type="molecule type" value="Genomic_DNA"/>
</dbReference>
<protein>
    <submittedName>
        <fullName evidence="1">Uncharacterized protein</fullName>
    </submittedName>
</protein>
<keyword evidence="2" id="KW-1185">Reference proteome</keyword>
<dbReference type="Proteomes" id="UP001234913">
    <property type="component" value="Chromosome"/>
</dbReference>
<accession>A0ACD5FN47</accession>
<organism evidence="1 2">
    <name type="scientific">Staphylococcus hyicus</name>
    <dbReference type="NCBI Taxonomy" id="1284"/>
    <lineage>
        <taxon>Bacteria</taxon>
        <taxon>Bacillati</taxon>
        <taxon>Bacillota</taxon>
        <taxon>Bacilli</taxon>
        <taxon>Bacillales</taxon>
        <taxon>Staphylococcaceae</taxon>
        <taxon>Staphylococcus</taxon>
    </lineage>
</organism>
<sequence length="132" mass="15789">MKYKVKKQMTLPELIQWGWDNEIENMFFRSSDGSEVHFELEGNFNTEEYIAFNETFEVEVEEEITEETFIPKLIEVYKNVRGESFSFSYSNKSINHVLNINELYQNRPTKAIYMLNDDCTMTLLWRNGEMVE</sequence>
<proteinExistence type="predicted"/>
<gene>
    <name evidence="1" type="ORF">QUC96_001925</name>
</gene>